<comment type="similarity">
    <text evidence="3">Belongs to the SHMT family.</text>
</comment>
<gene>
    <name evidence="10" type="primary">LOC100198722</name>
</gene>
<accession>A0ABM4CX20</accession>
<dbReference type="EC" id="2.1.2.1" evidence="4"/>
<sequence>MAIHFSMKRCVMQPCKILSMVHFSTSNILNGWTGKESLAVDDPEMFKLIQKEKKRQTEGLELIASENFCSKAALQALGSCLNNKYSEGYPGARYYGGNDVIDDIERLVQQRALKAFHLDSEKWGVNVQVYSGAPANFAIYTGLLNPHDRIMGLDLPHGGHLSHGFSTDTKRVSATSKFFESMPYRLNERTGLIDYDKLEETAHLFRPKILIAGTSAYSRLIDYERMKKISSSINAYLLADMAHISGLVAARVIPSPFDYADVVSTTTHKTLRAVRHSLIFYRKGVKSINSKGEEIMYDLERPINDAVFPGLQGGPHNHSMAGVGVGLHQAMTPEFRDYQVQVLKNAKIMAEQLMAKGYDIVSNGTDNHLVLVDLRPKGIDGSRVEFVLDQASITANKNTVPGDKSAMKPSGLRLGAAALTSRNFKENDFVKVIDLLNKGVEIGLEAQKLTKTLKEYKSIFKTNRTIMDGVDSLRQEVCQFACTFPMPGLDDL</sequence>
<dbReference type="Proteomes" id="UP001652625">
    <property type="component" value="Chromosome 11"/>
</dbReference>
<dbReference type="RefSeq" id="XP_065666478.1">
    <property type="nucleotide sequence ID" value="XM_065810406.1"/>
</dbReference>
<dbReference type="GeneID" id="100198722"/>
<evidence type="ECO:0000256" key="4">
    <source>
        <dbReference type="ARBA" id="ARBA00012256"/>
    </source>
</evidence>
<feature type="domain" description="Serine hydroxymethyltransferase-like" evidence="8">
    <location>
        <begin position="40"/>
        <end position="434"/>
    </location>
</feature>
<dbReference type="NCBIfam" id="NF000586">
    <property type="entry name" value="PRK00011.1"/>
    <property type="match status" value="1"/>
</dbReference>
<dbReference type="InterPro" id="IPR039429">
    <property type="entry name" value="SHMT-like_dom"/>
</dbReference>
<dbReference type="SUPFAM" id="SSF53383">
    <property type="entry name" value="PLP-dependent transferases"/>
    <property type="match status" value="1"/>
</dbReference>
<dbReference type="InterPro" id="IPR015422">
    <property type="entry name" value="PyrdxlP-dep_Trfase_small"/>
</dbReference>
<evidence type="ECO:0000256" key="1">
    <source>
        <dbReference type="ARBA" id="ARBA00001933"/>
    </source>
</evidence>
<proteinExistence type="inferred from homology"/>
<dbReference type="PIRSF" id="PIRSF000412">
    <property type="entry name" value="SHMT"/>
    <property type="match status" value="1"/>
</dbReference>
<dbReference type="PANTHER" id="PTHR11680:SF28">
    <property type="entry name" value="SERINE HYDROXYMETHYLTRANSFERASE, MITOCHONDRIAL"/>
    <property type="match status" value="1"/>
</dbReference>
<name>A0ABM4CX20_HYDVU</name>
<dbReference type="Gene3D" id="3.40.640.10">
    <property type="entry name" value="Type I PLP-dependent aspartate aminotransferase-like (Major domain)"/>
    <property type="match status" value="1"/>
</dbReference>
<protein>
    <recommendedName>
        <fullName evidence="4">glycine hydroxymethyltransferase</fullName>
        <ecNumber evidence="4">2.1.2.1</ecNumber>
    </recommendedName>
    <alternativeName>
        <fullName evidence="7">Glycine hydroxymethyltransferase</fullName>
    </alternativeName>
    <alternativeName>
        <fullName evidence="6">Serine methylase</fullName>
    </alternativeName>
</protein>
<dbReference type="InterPro" id="IPR001085">
    <property type="entry name" value="Ser_HO-MeTrfase"/>
</dbReference>
<evidence type="ECO:0000256" key="3">
    <source>
        <dbReference type="ARBA" id="ARBA00006376"/>
    </source>
</evidence>
<dbReference type="InterPro" id="IPR015421">
    <property type="entry name" value="PyrdxlP-dep_Trfase_major"/>
</dbReference>
<organism evidence="9 10">
    <name type="scientific">Hydra vulgaris</name>
    <name type="common">Hydra</name>
    <name type="synonym">Hydra attenuata</name>
    <dbReference type="NCBI Taxonomy" id="6087"/>
    <lineage>
        <taxon>Eukaryota</taxon>
        <taxon>Metazoa</taxon>
        <taxon>Cnidaria</taxon>
        <taxon>Hydrozoa</taxon>
        <taxon>Hydroidolina</taxon>
        <taxon>Anthoathecata</taxon>
        <taxon>Aplanulata</taxon>
        <taxon>Hydridae</taxon>
        <taxon>Hydra</taxon>
    </lineage>
</organism>
<dbReference type="CDD" id="cd00378">
    <property type="entry name" value="SHMT"/>
    <property type="match status" value="1"/>
</dbReference>
<dbReference type="PANTHER" id="PTHR11680">
    <property type="entry name" value="SERINE HYDROXYMETHYLTRANSFERASE"/>
    <property type="match status" value="1"/>
</dbReference>
<dbReference type="Gene3D" id="3.90.1150.10">
    <property type="entry name" value="Aspartate Aminotransferase, domain 1"/>
    <property type="match status" value="1"/>
</dbReference>
<evidence type="ECO:0000256" key="6">
    <source>
        <dbReference type="ARBA" id="ARBA00031137"/>
    </source>
</evidence>
<reference evidence="10" key="1">
    <citation type="submission" date="2025-08" db="UniProtKB">
        <authorList>
            <consortium name="RefSeq"/>
        </authorList>
    </citation>
    <scope>IDENTIFICATION</scope>
</reference>
<evidence type="ECO:0000256" key="2">
    <source>
        <dbReference type="ARBA" id="ARBA00004777"/>
    </source>
</evidence>
<evidence type="ECO:0000256" key="5">
    <source>
        <dbReference type="ARBA" id="ARBA00022898"/>
    </source>
</evidence>
<evidence type="ECO:0000256" key="7">
    <source>
        <dbReference type="ARBA" id="ARBA00032953"/>
    </source>
</evidence>
<evidence type="ECO:0000313" key="10">
    <source>
        <dbReference type="RefSeq" id="XP_065666478.1"/>
    </source>
</evidence>
<evidence type="ECO:0000313" key="9">
    <source>
        <dbReference type="Proteomes" id="UP001652625"/>
    </source>
</evidence>
<keyword evidence="9" id="KW-1185">Reference proteome</keyword>
<evidence type="ECO:0000259" key="8">
    <source>
        <dbReference type="Pfam" id="PF00464"/>
    </source>
</evidence>
<comment type="cofactor">
    <cofactor evidence="1">
        <name>pyridoxal 5'-phosphate</name>
        <dbReference type="ChEBI" id="CHEBI:597326"/>
    </cofactor>
</comment>
<dbReference type="Pfam" id="PF00464">
    <property type="entry name" value="SHMT"/>
    <property type="match status" value="1"/>
</dbReference>
<dbReference type="HAMAP" id="MF_00051">
    <property type="entry name" value="SHMT"/>
    <property type="match status" value="1"/>
</dbReference>
<dbReference type="InterPro" id="IPR049943">
    <property type="entry name" value="Ser_HO-MeTrfase-like"/>
</dbReference>
<dbReference type="InterPro" id="IPR015424">
    <property type="entry name" value="PyrdxlP-dep_Trfase"/>
</dbReference>
<comment type="pathway">
    <text evidence="2">One-carbon metabolism; tetrahydrofolate interconversion.</text>
</comment>
<keyword evidence="5" id="KW-0663">Pyridoxal phosphate</keyword>